<organism evidence="1 2">
    <name type="scientific">Neophaeococcomyces mojaviensis</name>
    <dbReference type="NCBI Taxonomy" id="3383035"/>
    <lineage>
        <taxon>Eukaryota</taxon>
        <taxon>Fungi</taxon>
        <taxon>Dikarya</taxon>
        <taxon>Ascomycota</taxon>
        <taxon>Pezizomycotina</taxon>
        <taxon>Eurotiomycetes</taxon>
        <taxon>Chaetothyriomycetidae</taxon>
        <taxon>Chaetothyriales</taxon>
        <taxon>Chaetothyriales incertae sedis</taxon>
        <taxon>Neophaeococcomyces</taxon>
    </lineage>
</organism>
<sequence length="165" mass="18376">MTQSTAQPPLPPRGRLGRPTDDLTFGAVFFGPSCPRNVSFQLLPTIPQTTDRAVLEAIHSALLQIRYMRHTELDPRHTQVIIMTDSAHVVDVLCTRVWEWEQQGFEPPVQNVEAIRAVHELIRSVERGLDVSVLLWRVEREEVQDAQGLAVVAADAAITALAGDH</sequence>
<dbReference type="EMBL" id="JAPDRQ010000074">
    <property type="protein sequence ID" value="KAJ9656679.1"/>
    <property type="molecule type" value="Genomic_DNA"/>
</dbReference>
<reference evidence="1" key="1">
    <citation type="submission" date="2022-10" db="EMBL/GenBank/DDBJ databases">
        <title>Culturing micro-colonial fungi from biological soil crusts in the Mojave desert and describing Neophaeococcomyces mojavensis, and introducing the new genera and species Taxawa tesnikishii.</title>
        <authorList>
            <person name="Kurbessoian T."/>
            <person name="Stajich J.E."/>
        </authorList>
    </citation>
    <scope>NUCLEOTIDE SEQUENCE</scope>
    <source>
        <strain evidence="1">JES_112</strain>
    </source>
</reference>
<accession>A0ACC3A7U1</accession>
<evidence type="ECO:0000313" key="1">
    <source>
        <dbReference type="EMBL" id="KAJ9656679.1"/>
    </source>
</evidence>
<protein>
    <submittedName>
        <fullName evidence="1">Uncharacterized protein</fullName>
    </submittedName>
</protein>
<gene>
    <name evidence="1" type="ORF">H2198_004798</name>
</gene>
<keyword evidence="2" id="KW-1185">Reference proteome</keyword>
<comment type="caution">
    <text evidence="1">The sequence shown here is derived from an EMBL/GenBank/DDBJ whole genome shotgun (WGS) entry which is preliminary data.</text>
</comment>
<proteinExistence type="predicted"/>
<name>A0ACC3A7U1_9EURO</name>
<evidence type="ECO:0000313" key="2">
    <source>
        <dbReference type="Proteomes" id="UP001172386"/>
    </source>
</evidence>
<dbReference type="Proteomes" id="UP001172386">
    <property type="component" value="Unassembled WGS sequence"/>
</dbReference>